<proteinExistence type="predicted"/>
<gene>
    <name evidence="1" type="primary">ORF11845</name>
</gene>
<evidence type="ECO:0000313" key="1">
    <source>
        <dbReference type="EMBL" id="CEK50857.1"/>
    </source>
</evidence>
<protein>
    <submittedName>
        <fullName evidence="1">Uncharacterized protein</fullName>
    </submittedName>
</protein>
<feature type="non-terminal residue" evidence="1">
    <location>
        <position position="1"/>
    </location>
</feature>
<organism evidence="1">
    <name type="scientific">Arion vulgaris</name>
    <dbReference type="NCBI Taxonomy" id="1028688"/>
    <lineage>
        <taxon>Eukaryota</taxon>
        <taxon>Metazoa</taxon>
        <taxon>Spiralia</taxon>
        <taxon>Lophotrochozoa</taxon>
        <taxon>Mollusca</taxon>
        <taxon>Gastropoda</taxon>
        <taxon>Heterobranchia</taxon>
        <taxon>Euthyneura</taxon>
        <taxon>Panpulmonata</taxon>
        <taxon>Eupulmonata</taxon>
        <taxon>Stylommatophora</taxon>
        <taxon>Helicina</taxon>
        <taxon>Arionoidea</taxon>
        <taxon>Arionidae</taxon>
        <taxon>Arion</taxon>
    </lineage>
</organism>
<dbReference type="EMBL" id="HACG01003992">
    <property type="protein sequence ID" value="CEK50857.1"/>
    <property type="molecule type" value="Transcribed_RNA"/>
</dbReference>
<accession>A0A0B6Y3I5</accession>
<sequence length="60" mass="7213">REEIMSFVKSSHPDASRWKTVDTNVGIFNYDVTVTPVTDKYFGKCNLWKHYDFFKYTWNV</sequence>
<name>A0A0B6Y3I5_9EUPU</name>
<reference evidence="1" key="1">
    <citation type="submission" date="2014-12" db="EMBL/GenBank/DDBJ databases">
        <title>Insight into the proteome of Arion vulgaris.</title>
        <authorList>
            <person name="Aradska J."/>
            <person name="Bulat T."/>
            <person name="Smidak R."/>
            <person name="Sarate P."/>
            <person name="Gangsoo J."/>
            <person name="Sialana F."/>
            <person name="Bilban M."/>
            <person name="Lubec G."/>
        </authorList>
    </citation>
    <scope>NUCLEOTIDE SEQUENCE</scope>
    <source>
        <tissue evidence="1">Skin</tissue>
    </source>
</reference>
<dbReference type="AlphaFoldDB" id="A0A0B6Y3I5"/>